<feature type="region of interest" description="Disordered" evidence="2">
    <location>
        <begin position="1258"/>
        <end position="1387"/>
    </location>
</feature>
<dbReference type="EMBL" id="LGRX02004644">
    <property type="protein sequence ID" value="KAK3279850.1"/>
    <property type="molecule type" value="Genomic_DNA"/>
</dbReference>
<dbReference type="InterPro" id="IPR035440">
    <property type="entry name" value="4HB_MCP_dom_sf"/>
</dbReference>
<feature type="region of interest" description="Disordered" evidence="2">
    <location>
        <begin position="1"/>
        <end position="23"/>
    </location>
</feature>
<keyword evidence="1" id="KW-0175">Coiled coil</keyword>
<sequence>MANPQDETARAEHSSSDAMSGMGVEFIDVPSVLSSMRSSLNDNWPPTSQASPTTEGRSFSSSPDRKSRMLPDIDVLNILGHWVQQHTSMGGSVDYSELFAQIVRYLKMVRSEVSEVAAETRSEISEAALQAMLDQGHSNNPDVEQLRASLQARDATNEALQAKVEALQSDLNNVSRASTEGLPPTEAKLREDLADLKSKLDESELKCGQYRATLSAAEERLEQMYSIHEDQVAHIMELQQSKLEPGRAAVKELADLKSKLVLADRERDVSVEHTRAMALSLQAREKELTDATAASEELSQQLLREKEISLQRDRELKRLRRESSEPAASKSPESKKIRDLELQLTELHEQFAQKGMELAKAQQRLASMEDTASMAQLRSELDEQMSESDRERASWKESTRLFREQLELQQAELARILKKVSETSEADAARVASYEAHLADRDSRLAAACKEKEQLSGNIQQLQRKLANMEKNIEITSVAEGSVRTELQQMESEKSMVQTELSSSQGALQRSEAELGHARDELSRAQADLQLLKSTHSQSQDACEARCKTMQTELEQATRQMEAMCNRPTHEDVAQRMEAVEREHTEYTAHARALLEASEADKARPMPEGEACTGRQKGIAALRTRARPVRCSLGPLPASTAPGCGVWEGLDLSKGGAWAQAVLQVAGMGGSGPLKGGGARCDLESRSAELDKLRVQLDGCQKEVQSQQRSIQTEIDLRHQISVLQMRVETITSEREEAHHSEAALKEELAESRSKLAERESNPTAELHSDLQLQAQVIAEAYQTEISELKAQLTAAQEHSVHFEQRMLDTQAQLGVAQMDLRAKSIEPVPVATSTVHTSPLPFPPAIATQAAATEKAMEMAVKTSPAFDQAPCNEDDARLRKEMERLVEWKTNAEQILQAFNDQLGDTLALNKELEAKAMRAGTERDRLDRELTAMKSQISMASSSHWQDEELDSGADSLGLQHQASGLREDSERLLYGDPRQQDVGPGSSVQDILAGRCWQQEQLPPQPPDAPQLQSDLAPSQPIISESCESGGAVTSRGGEDVMGVVMETLKTQSDELTMLRHRHDSLRRKYARQSLRHRALQHCMLQVQMEDNLAGSMDTLTADPARAGGIWAAAGRPSAAQLRQQGPQRHSQPNPVPSDVSPPLAGSQGIALPPPPQHLPPPLVDPANTAPQDRVPQRFPLQNSAAQPSTSQPPAPVSRPSPQLPHNSRQDVLPSGSIQVTHGSTGEFSTSVVQQPHAYPTEPVASTGQAVLLEAEGAPNLPSQSVHASQHSSLAPPQQHQSVSTLHNPSSNPTPLQLSQPLPKQFSQPPPQLPTPHSPRAEGREGESWARIQSEVAHPSPEASAEHPVSAEHDPPKDLRPNPTLMERHRRLPGFEEPLGSSCDSADSLAAIRDAAVAAGIPLSMLTGLGPTPMGEVNANLPRREVETGSLPTPKQESTGGSPVRPSRTGKPKRARGMASGGSSGAVSASLASGGVSSKNKGPSPGVSHLIPSSARSSKPSSATPRRDGPPSVTSSRSHAKRMTEAVSPRFTSLLDCCQRKGCWAGEKRKPAVRKGWRLEKKIPLQADIPTQLHAE</sequence>
<evidence type="ECO:0000313" key="4">
    <source>
        <dbReference type="Proteomes" id="UP001190700"/>
    </source>
</evidence>
<feature type="compositionally biased region" description="Polar residues" evidence="2">
    <location>
        <begin position="1434"/>
        <end position="1445"/>
    </location>
</feature>
<feature type="compositionally biased region" description="Pro residues" evidence="2">
    <location>
        <begin position="1156"/>
        <end position="1168"/>
    </location>
</feature>
<keyword evidence="4" id="KW-1185">Reference proteome</keyword>
<evidence type="ECO:0000313" key="3">
    <source>
        <dbReference type="EMBL" id="KAK3279850.1"/>
    </source>
</evidence>
<name>A0AAE0GKE5_9CHLO</name>
<reference evidence="3 4" key="1">
    <citation type="journal article" date="2015" name="Genome Biol. Evol.">
        <title>Comparative Genomics of a Bacterivorous Green Alga Reveals Evolutionary Causalities and Consequences of Phago-Mixotrophic Mode of Nutrition.</title>
        <authorList>
            <person name="Burns J.A."/>
            <person name="Paasch A."/>
            <person name="Narechania A."/>
            <person name="Kim E."/>
        </authorList>
    </citation>
    <scope>NUCLEOTIDE SEQUENCE [LARGE SCALE GENOMIC DNA]</scope>
    <source>
        <strain evidence="3 4">PLY_AMNH</strain>
    </source>
</reference>
<feature type="coiled-coil region" evidence="1">
    <location>
        <begin position="358"/>
        <end position="479"/>
    </location>
</feature>
<feature type="compositionally biased region" description="Low complexity" evidence="2">
    <location>
        <begin position="1469"/>
        <end position="1482"/>
    </location>
</feature>
<accession>A0AAE0GKE5</accession>
<feature type="coiled-coil region" evidence="1">
    <location>
        <begin position="143"/>
        <end position="220"/>
    </location>
</feature>
<dbReference type="SUPFAM" id="SSF47170">
    <property type="entry name" value="Aspartate receptor, ligand-binding domain"/>
    <property type="match status" value="1"/>
</dbReference>
<feature type="compositionally biased region" description="Polar residues" evidence="2">
    <location>
        <begin position="1220"/>
        <end position="1236"/>
    </location>
</feature>
<feature type="region of interest" description="Disordered" evidence="2">
    <location>
        <begin position="1409"/>
        <end position="1534"/>
    </location>
</feature>
<feature type="region of interest" description="Disordered" evidence="2">
    <location>
        <begin position="1119"/>
        <end position="1236"/>
    </location>
</feature>
<feature type="compositionally biased region" description="Basic and acidic residues" evidence="2">
    <location>
        <begin position="1353"/>
        <end position="1364"/>
    </location>
</feature>
<protein>
    <submittedName>
        <fullName evidence="3">Uncharacterized protein</fullName>
    </submittedName>
</protein>
<feature type="compositionally biased region" description="Polar residues" evidence="2">
    <location>
        <begin position="1125"/>
        <end position="1137"/>
    </location>
</feature>
<feature type="compositionally biased region" description="Basic and acidic residues" evidence="2">
    <location>
        <begin position="1323"/>
        <end position="1332"/>
    </location>
</feature>
<feature type="compositionally biased region" description="Pro residues" evidence="2">
    <location>
        <begin position="1312"/>
        <end position="1321"/>
    </location>
</feature>
<proteinExistence type="predicted"/>
<feature type="region of interest" description="Disordered" evidence="2">
    <location>
        <begin position="734"/>
        <end position="767"/>
    </location>
</feature>
<feature type="compositionally biased region" description="Pro residues" evidence="2">
    <location>
        <begin position="1195"/>
        <end position="1207"/>
    </location>
</feature>
<feature type="coiled-coil region" evidence="1">
    <location>
        <begin position="683"/>
        <end position="710"/>
    </location>
</feature>
<feature type="compositionally biased region" description="Polar residues" evidence="2">
    <location>
        <begin position="1265"/>
        <end position="1310"/>
    </location>
</feature>
<gene>
    <name evidence="3" type="ORF">CYMTET_12287</name>
</gene>
<evidence type="ECO:0000256" key="2">
    <source>
        <dbReference type="SAM" id="MobiDB-lite"/>
    </source>
</evidence>
<comment type="caution">
    <text evidence="3">The sequence shown here is derived from an EMBL/GenBank/DDBJ whole genome shotgun (WGS) entry which is preliminary data.</text>
</comment>
<feature type="compositionally biased region" description="Basic and acidic residues" evidence="2">
    <location>
        <begin position="315"/>
        <end position="324"/>
    </location>
</feature>
<feature type="coiled-coil region" evidence="1">
    <location>
        <begin position="898"/>
        <end position="932"/>
    </location>
</feature>
<feature type="coiled-coil region" evidence="1">
    <location>
        <begin position="508"/>
        <end position="567"/>
    </location>
</feature>
<feature type="compositionally biased region" description="Basic and acidic residues" evidence="2">
    <location>
        <begin position="734"/>
        <end position="761"/>
    </location>
</feature>
<feature type="region of interest" description="Disordered" evidence="2">
    <location>
        <begin position="36"/>
        <end position="66"/>
    </location>
</feature>
<feature type="region of interest" description="Disordered" evidence="2">
    <location>
        <begin position="315"/>
        <end position="337"/>
    </location>
</feature>
<feature type="compositionally biased region" description="Polar residues" evidence="2">
    <location>
        <begin position="36"/>
        <end position="62"/>
    </location>
</feature>
<organism evidence="3 4">
    <name type="scientific">Cymbomonas tetramitiformis</name>
    <dbReference type="NCBI Taxonomy" id="36881"/>
    <lineage>
        <taxon>Eukaryota</taxon>
        <taxon>Viridiplantae</taxon>
        <taxon>Chlorophyta</taxon>
        <taxon>Pyramimonadophyceae</taxon>
        <taxon>Pyramimonadales</taxon>
        <taxon>Pyramimonadaceae</taxon>
        <taxon>Cymbomonas</taxon>
    </lineage>
</organism>
<feature type="compositionally biased region" description="Low complexity" evidence="2">
    <location>
        <begin position="1496"/>
        <end position="1508"/>
    </location>
</feature>
<evidence type="ECO:0000256" key="1">
    <source>
        <dbReference type="SAM" id="Coils"/>
    </source>
</evidence>
<dbReference type="Proteomes" id="UP001190700">
    <property type="component" value="Unassembled WGS sequence"/>
</dbReference>